<evidence type="ECO:0000259" key="1">
    <source>
        <dbReference type="Pfam" id="PF06985"/>
    </source>
</evidence>
<evidence type="ECO:0000313" key="3">
    <source>
        <dbReference type="Proteomes" id="UP000183809"/>
    </source>
</evidence>
<organism evidence="2 3">
    <name type="scientific">Diplodia corticola</name>
    <dbReference type="NCBI Taxonomy" id="236234"/>
    <lineage>
        <taxon>Eukaryota</taxon>
        <taxon>Fungi</taxon>
        <taxon>Dikarya</taxon>
        <taxon>Ascomycota</taxon>
        <taxon>Pezizomycotina</taxon>
        <taxon>Dothideomycetes</taxon>
        <taxon>Dothideomycetes incertae sedis</taxon>
        <taxon>Botryosphaeriales</taxon>
        <taxon>Botryosphaeriaceae</taxon>
        <taxon>Diplodia</taxon>
    </lineage>
</organism>
<dbReference type="GeneID" id="31018240"/>
<dbReference type="Pfam" id="PF06985">
    <property type="entry name" value="HET"/>
    <property type="match status" value="1"/>
</dbReference>
<gene>
    <name evidence="2" type="ORF">BKCO1_6100014</name>
</gene>
<comment type="caution">
    <text evidence="2">The sequence shown here is derived from an EMBL/GenBank/DDBJ whole genome shotgun (WGS) entry which is preliminary data.</text>
</comment>
<proteinExistence type="predicted"/>
<dbReference type="RefSeq" id="XP_020126688.1">
    <property type="nucleotide sequence ID" value="XM_020277979.1"/>
</dbReference>
<dbReference type="EMBL" id="MNUE01000061">
    <property type="protein sequence ID" value="OJD30428.1"/>
    <property type="molecule type" value="Genomic_DNA"/>
</dbReference>
<dbReference type="AlphaFoldDB" id="A0A1J9RR99"/>
<name>A0A1J9RR99_9PEZI</name>
<dbReference type="OrthoDB" id="2426273at2759"/>
<evidence type="ECO:0000313" key="2">
    <source>
        <dbReference type="EMBL" id="OJD30428.1"/>
    </source>
</evidence>
<dbReference type="InterPro" id="IPR010730">
    <property type="entry name" value="HET"/>
</dbReference>
<keyword evidence="3" id="KW-1185">Reference proteome</keyword>
<protein>
    <submittedName>
        <fullName evidence="2">Ankyrin repeat-containing</fullName>
    </submittedName>
</protein>
<reference evidence="2 3" key="1">
    <citation type="submission" date="2016-10" db="EMBL/GenBank/DDBJ databases">
        <title>Proteomics and genomics reveal pathogen-plant mechanisms compatible with a hemibiotrophic lifestyle of Diplodia corticola.</title>
        <authorList>
            <person name="Fernandes I."/>
            <person name="De Jonge R."/>
            <person name="Van De Peer Y."/>
            <person name="Devreese B."/>
            <person name="Alves A."/>
            <person name="Esteves A.C."/>
        </authorList>
    </citation>
    <scope>NUCLEOTIDE SEQUENCE [LARGE SCALE GENOMIC DNA]</scope>
    <source>
        <strain evidence="2 3">CBS 112549</strain>
    </source>
</reference>
<dbReference type="PANTHER" id="PTHR39596:SF2">
    <property type="entry name" value="HET DOMAIN PROTEIN (AFU_ORTHOLOGUE AFUA_1G17550)-RELATED"/>
    <property type="match status" value="1"/>
</dbReference>
<dbReference type="PANTHER" id="PTHR39596">
    <property type="match status" value="1"/>
</dbReference>
<dbReference type="STRING" id="236234.A0A1J9RR99"/>
<dbReference type="Proteomes" id="UP000183809">
    <property type="component" value="Unassembled WGS sequence"/>
</dbReference>
<accession>A0A1J9RR99</accession>
<sequence length="815" mass="92444">MDNRLLERSKPCTAAPEINADLLNNTEVLTTEEKGALETYNAGIVARARLQKPSPPAQPGDVPEFRADDSLLFEAEPTHSEDRPQLCSNIHMYAFGLEPYQKRTPRFQENVITEHPGNAAWIAAESFHLRDGTTDLPELVQHKCKLARLRPCKWRFCTEEWKRLDRVIPKCDRWPSFRDWVLVAASCPFGAEKAGFQWLANFSASSFQHLVEEKCRRSFTGDSDILFQTCEVIYFWGVHIEGRRYFRSKEDPYVNSGYGGWVDSRIPKRVTVPAVKAAVQKARQLSVCQKRLWSLAPSAERGEEEFPALIEVVERSPVPAQFSQEGHSQCTSDYCQLADENTTLKKQLHKCTESERCQLVPFPLHELNNAAMNDMSTAWRIEASRTGKSAKAASTAAEQEVKQISLSPSPEKYIAISHVWSDGTGVGVQQVGKVNRCLLSYFIHLAEELDCNGIWWDTICIPSDREARRRAIGRMNSYYANAQHTVIHDEYLLQMDWSDDGSPALAIVLSPWFTRGWTALELSISTSVKVLFRDPHDHNKQVIKDLDHDVLAHTTGFSSRGHYVASALLWRLRGQKPTLADLLKILNTRATSWPRDRLAIAGLLARAEDMDYSDSQKETTLKVVKSYVEIPRSFLLHGHVTLAEAGGFSWCPSNFLHSELALIADRDEELLSLTPSGQVCGSWWYRTLTVEDTEWLRLHSHHPSVELRIRDAFQWWDHCLLLHRYLKNTFTVPAILVLVADVGTIEKYGAVMDVWIESSYVGCVFDHTQGRVQHEVDARIGTDSTQVMPAATALEQYYGAEARMPREIFLGRQSD</sequence>
<feature type="domain" description="Heterokaryon incompatibility" evidence="1">
    <location>
        <begin position="413"/>
        <end position="487"/>
    </location>
</feature>